<reference evidence="24" key="1">
    <citation type="journal article" date="2011" name="Nature">
        <title>A high-resolution map of human evolutionary constraint using 29 mammals.</title>
        <authorList>
            <person name="Lindblad-Toh K."/>
            <person name="Garber M."/>
            <person name="Zuk O."/>
            <person name="Lin M.F."/>
            <person name="Parker B.J."/>
            <person name="Washietl S."/>
            <person name="Kheradpour P."/>
            <person name="Ernst J."/>
            <person name="Jordan G."/>
            <person name="Mauceli E."/>
            <person name="Ward L.D."/>
            <person name="Lowe C.B."/>
            <person name="Holloway A.K."/>
            <person name="Clamp M."/>
            <person name="Gnerre S."/>
            <person name="Alfoldi J."/>
            <person name="Beal K."/>
            <person name="Chang J."/>
            <person name="Clawson H."/>
            <person name="Cuff J."/>
            <person name="Di Palma F."/>
            <person name="Fitzgerald S."/>
            <person name="Flicek P."/>
            <person name="Guttman M."/>
            <person name="Hubisz M.J."/>
            <person name="Jaffe D.B."/>
            <person name="Jungreis I."/>
            <person name="Kent W.J."/>
            <person name="Kostka D."/>
            <person name="Lara M."/>
            <person name="Martins A.L."/>
            <person name="Massingham T."/>
            <person name="Moltke I."/>
            <person name="Raney B.J."/>
            <person name="Rasmussen M.D."/>
            <person name="Robinson J."/>
            <person name="Stark A."/>
            <person name="Vilella A.J."/>
            <person name="Wen J."/>
            <person name="Xie X."/>
            <person name="Zody M.C."/>
            <person name="Baldwin J."/>
            <person name="Bloom T."/>
            <person name="Chin C.W."/>
            <person name="Heiman D."/>
            <person name="Nicol R."/>
            <person name="Nusbaum C."/>
            <person name="Young S."/>
            <person name="Wilkinson J."/>
            <person name="Worley K.C."/>
            <person name="Kovar C.L."/>
            <person name="Muzny D.M."/>
            <person name="Gibbs R.A."/>
            <person name="Cree A."/>
            <person name="Dihn H.H."/>
            <person name="Fowler G."/>
            <person name="Jhangiani S."/>
            <person name="Joshi V."/>
            <person name="Lee S."/>
            <person name="Lewis L.R."/>
            <person name="Nazareth L.V."/>
            <person name="Okwuonu G."/>
            <person name="Santibanez J."/>
            <person name="Warren W.C."/>
            <person name="Mardis E.R."/>
            <person name="Weinstock G.M."/>
            <person name="Wilson R.K."/>
            <person name="Delehaunty K."/>
            <person name="Dooling D."/>
            <person name="Fronik C."/>
            <person name="Fulton L."/>
            <person name="Fulton B."/>
            <person name="Graves T."/>
            <person name="Minx P."/>
            <person name="Sodergren E."/>
            <person name="Birney E."/>
            <person name="Margulies E.H."/>
            <person name="Herrero J."/>
            <person name="Green E.D."/>
            <person name="Haussler D."/>
            <person name="Siepel A."/>
            <person name="Goldman N."/>
            <person name="Pollard K.S."/>
            <person name="Pedersen J.S."/>
            <person name="Lander E.S."/>
            <person name="Kellis M."/>
        </authorList>
    </citation>
    <scope>NUCLEOTIDE SEQUENCE [LARGE SCALE GENOMIC DNA]</scope>
    <source>
        <strain evidence="24">2N</strain>
    </source>
</reference>
<evidence type="ECO:0000256" key="16">
    <source>
        <dbReference type="ARBA" id="ARBA00049282"/>
    </source>
</evidence>
<dbReference type="GO" id="GO:0006644">
    <property type="term" value="P:phospholipid metabolic process"/>
    <property type="evidence" value="ECO:0007669"/>
    <property type="project" value="InterPro"/>
</dbReference>
<comment type="catalytic activity">
    <reaction evidence="13">
        <text>1-hexadecanoyl-2-(9Z-octadecenoyl)-sn-glycero-3-phosphoethanolamine + H2O = 1-hexadecanoyl-sn-glycero-3-phosphoethanolamine + (9Z)-octadecenoate + H(+)</text>
        <dbReference type="Rhea" id="RHEA:40911"/>
        <dbReference type="ChEBI" id="CHEBI:15377"/>
        <dbReference type="ChEBI" id="CHEBI:15378"/>
        <dbReference type="ChEBI" id="CHEBI:30823"/>
        <dbReference type="ChEBI" id="CHEBI:73004"/>
        <dbReference type="ChEBI" id="CHEBI:73007"/>
    </reaction>
    <physiologicalReaction direction="left-to-right" evidence="13">
        <dbReference type="Rhea" id="RHEA:40912"/>
    </physiologicalReaction>
</comment>
<feature type="binding site" evidence="18">
    <location>
        <position position="47"/>
    </location>
    <ligand>
        <name>Ca(2+)</name>
        <dbReference type="ChEBI" id="CHEBI:29108"/>
    </ligand>
</feature>
<dbReference type="InParanoid" id="A0A286XU77"/>
<feature type="binding site" evidence="18">
    <location>
        <position position="51"/>
    </location>
    <ligand>
        <name>Ca(2+)</name>
        <dbReference type="ChEBI" id="CHEBI:29108"/>
    </ligand>
</feature>
<evidence type="ECO:0000256" key="4">
    <source>
        <dbReference type="ARBA" id="ARBA00022525"/>
    </source>
</evidence>
<feature type="domain" description="Phospholipase A2-like central" evidence="22">
    <location>
        <begin position="21"/>
        <end position="140"/>
    </location>
</feature>
<dbReference type="Proteomes" id="UP000005447">
    <property type="component" value="Unassembled WGS sequence"/>
</dbReference>
<keyword evidence="18" id="KW-0479">Metal-binding</keyword>
<reference evidence="23" key="3">
    <citation type="submission" date="2025-09" db="UniProtKB">
        <authorList>
            <consortium name="Ensembl"/>
        </authorList>
    </citation>
    <scope>IDENTIFICATION</scope>
    <source>
        <strain evidence="23">2N</strain>
    </source>
</reference>
<feature type="binding site" evidence="18">
    <location>
        <position position="49"/>
    </location>
    <ligand>
        <name>Ca(2+)</name>
        <dbReference type="ChEBI" id="CHEBI:29108"/>
    </ligand>
</feature>
<feature type="disulfide bond" evidence="19">
    <location>
        <begin position="79"/>
        <end position="105"/>
    </location>
</feature>
<reference evidence="23" key="2">
    <citation type="submission" date="2025-08" db="UniProtKB">
        <authorList>
            <consortium name="Ensembl"/>
        </authorList>
    </citation>
    <scope>IDENTIFICATION</scope>
    <source>
        <strain evidence="23">2N</strain>
    </source>
</reference>
<keyword evidence="4 21" id="KW-0964">Secreted</keyword>
<evidence type="ECO:0000256" key="7">
    <source>
        <dbReference type="ARBA" id="ARBA00023157"/>
    </source>
</evidence>
<accession>A0A286XU77</accession>
<dbReference type="OMA" id="NTITCED"/>
<dbReference type="PANTHER" id="PTHR11716">
    <property type="entry name" value="PHOSPHOLIPASE A2 FAMILY MEMBER"/>
    <property type="match status" value="1"/>
</dbReference>
<keyword evidence="21" id="KW-0443">Lipid metabolism</keyword>
<name>A0A286XU77_CAVPO</name>
<feature type="active site" evidence="17">
    <location>
        <position position="67"/>
    </location>
</feature>
<dbReference type="EC" id="3.1.1.4" evidence="21"/>
<dbReference type="GO" id="GO:0050482">
    <property type="term" value="P:arachidonate secretion"/>
    <property type="evidence" value="ECO:0007669"/>
    <property type="project" value="InterPro"/>
</dbReference>
<comment type="catalytic activity">
    <reaction evidence="8">
        <text>1-hexadecanoyl-2-(9Z,12Z-octadecadienoyl)-sn-glycero-3-phosphocholine + H2O = (9Z,12Z)-octadecadienoate + 1-hexadecanoyl-sn-glycero-3-phosphocholine + H(+)</text>
        <dbReference type="Rhea" id="RHEA:40811"/>
        <dbReference type="ChEBI" id="CHEBI:15377"/>
        <dbReference type="ChEBI" id="CHEBI:15378"/>
        <dbReference type="ChEBI" id="CHEBI:30245"/>
        <dbReference type="ChEBI" id="CHEBI:72998"/>
        <dbReference type="ChEBI" id="CHEBI:73002"/>
    </reaction>
    <physiologicalReaction direction="left-to-right" evidence="8">
        <dbReference type="Rhea" id="RHEA:40812"/>
    </physiologicalReaction>
</comment>
<dbReference type="GO" id="GO:0042742">
    <property type="term" value="P:defense response to bacterium"/>
    <property type="evidence" value="ECO:0007669"/>
    <property type="project" value="UniProtKB-KW"/>
</dbReference>
<evidence type="ECO:0000256" key="21">
    <source>
        <dbReference type="RuleBase" id="RU361236"/>
    </source>
</evidence>
<dbReference type="GO" id="GO:0042130">
    <property type="term" value="P:negative regulation of T cell proliferation"/>
    <property type="evidence" value="ECO:0007669"/>
    <property type="project" value="TreeGrafter"/>
</dbReference>
<organism evidence="23 24">
    <name type="scientific">Cavia porcellus</name>
    <name type="common">Guinea pig</name>
    <dbReference type="NCBI Taxonomy" id="10141"/>
    <lineage>
        <taxon>Eukaryota</taxon>
        <taxon>Metazoa</taxon>
        <taxon>Chordata</taxon>
        <taxon>Craniata</taxon>
        <taxon>Vertebrata</taxon>
        <taxon>Euteleostomi</taxon>
        <taxon>Mammalia</taxon>
        <taxon>Eutheria</taxon>
        <taxon>Euarchontoglires</taxon>
        <taxon>Glires</taxon>
        <taxon>Rodentia</taxon>
        <taxon>Hystricomorpha</taxon>
        <taxon>Caviidae</taxon>
        <taxon>Cavia</taxon>
    </lineage>
</organism>
<dbReference type="GeneID" id="134472829"/>
<dbReference type="Gene3D" id="1.20.90.10">
    <property type="entry name" value="Phospholipase A2 domain"/>
    <property type="match status" value="1"/>
</dbReference>
<keyword evidence="5" id="KW-0929">Antimicrobial</keyword>
<feature type="signal peptide" evidence="21">
    <location>
        <begin position="1"/>
        <end position="20"/>
    </location>
</feature>
<evidence type="ECO:0000256" key="18">
    <source>
        <dbReference type="PIRSR" id="PIRSR601211-2"/>
    </source>
</evidence>
<dbReference type="STRING" id="10141.ENSCPOP00000028852"/>
<dbReference type="InterPro" id="IPR001211">
    <property type="entry name" value="PLA2"/>
</dbReference>
<dbReference type="VEuPathDB" id="HostDB:ENSCPOG00000039004"/>
<comment type="subcellular location">
    <subcellularLocation>
        <location evidence="1">Mitochondrion outer membrane</location>
        <topology evidence="1">Peripheral membrane protein</topology>
    </subcellularLocation>
    <subcellularLocation>
        <location evidence="2 21">Secreted</location>
    </subcellularLocation>
</comment>
<dbReference type="GO" id="GO:0005576">
    <property type="term" value="C:extracellular region"/>
    <property type="evidence" value="ECO:0007669"/>
    <property type="project" value="UniProtKB-SubCell"/>
</dbReference>
<comment type="catalytic activity">
    <reaction evidence="10">
        <text>a 1,2-diacyl-sn-glycero-3-phosphoethanolamine + H2O = a 1-acyl-sn-glycero-3-phosphoethanolamine + a fatty acid + H(+)</text>
        <dbReference type="Rhea" id="RHEA:44604"/>
        <dbReference type="ChEBI" id="CHEBI:15377"/>
        <dbReference type="ChEBI" id="CHEBI:15378"/>
        <dbReference type="ChEBI" id="CHEBI:28868"/>
        <dbReference type="ChEBI" id="CHEBI:64381"/>
        <dbReference type="ChEBI" id="CHEBI:64612"/>
    </reaction>
    <physiologicalReaction direction="left-to-right" evidence="10">
        <dbReference type="Rhea" id="RHEA:44605"/>
    </physiologicalReaction>
</comment>
<dbReference type="RefSeq" id="XP_063091280.1">
    <property type="nucleotide sequence ID" value="XM_063235210.1"/>
</dbReference>
<dbReference type="FunFam" id="1.20.90.10:FF:000001">
    <property type="entry name" value="Basic phospholipase A2 homolog"/>
    <property type="match status" value="1"/>
</dbReference>
<dbReference type="GO" id="GO:0005543">
    <property type="term" value="F:phospholipid binding"/>
    <property type="evidence" value="ECO:0007669"/>
    <property type="project" value="TreeGrafter"/>
</dbReference>
<feature type="chain" id="PRO_5011329092" description="Phospholipase A2" evidence="21">
    <location>
        <begin position="21"/>
        <end position="146"/>
    </location>
</feature>
<dbReference type="Ensembl" id="ENSCPOT00000039802.1">
    <property type="protein sequence ID" value="ENSCPOP00000028852.1"/>
    <property type="gene ID" value="ENSCPOG00000039004.1"/>
</dbReference>
<evidence type="ECO:0000256" key="12">
    <source>
        <dbReference type="ARBA" id="ARBA00048541"/>
    </source>
</evidence>
<dbReference type="GO" id="GO:0016042">
    <property type="term" value="P:lipid catabolic process"/>
    <property type="evidence" value="ECO:0007669"/>
    <property type="project" value="InterPro"/>
</dbReference>
<dbReference type="Pfam" id="PF00068">
    <property type="entry name" value="Phospholip_A2_1"/>
    <property type="match status" value="1"/>
</dbReference>
<protein>
    <recommendedName>
        <fullName evidence="21">Phospholipase A2</fullName>
        <ecNumber evidence="21">3.1.1.4</ecNumber>
    </recommendedName>
</protein>
<evidence type="ECO:0000313" key="24">
    <source>
        <dbReference type="Proteomes" id="UP000005447"/>
    </source>
</evidence>
<evidence type="ECO:0000256" key="5">
    <source>
        <dbReference type="ARBA" id="ARBA00022638"/>
    </source>
</evidence>
<evidence type="ECO:0000256" key="11">
    <source>
        <dbReference type="ARBA" id="ARBA00048080"/>
    </source>
</evidence>
<feature type="disulfide bond" evidence="19">
    <location>
        <begin position="48"/>
        <end position="64"/>
    </location>
</feature>
<keyword evidence="21" id="KW-0732">Signal</keyword>
<comment type="catalytic activity">
    <reaction evidence="16">
        <text>1-hexadecanoyl-2-(9Z-octadecenoyl)-sn-glycero-3-phosphoglycerol + H2O = 1-hexadecanoyl-sn-glycero-3-phosphoglycerol + (9Z)-octadecenoate + H(+)</text>
        <dbReference type="Rhea" id="RHEA:44524"/>
        <dbReference type="ChEBI" id="CHEBI:15377"/>
        <dbReference type="ChEBI" id="CHEBI:15378"/>
        <dbReference type="ChEBI" id="CHEBI:30823"/>
        <dbReference type="ChEBI" id="CHEBI:84472"/>
        <dbReference type="ChEBI" id="CHEBI:84475"/>
    </reaction>
    <physiologicalReaction direction="left-to-right" evidence="16">
        <dbReference type="Rhea" id="RHEA:44525"/>
    </physiologicalReaction>
</comment>
<dbReference type="SUPFAM" id="SSF48619">
    <property type="entry name" value="Phospholipase A2, PLA2"/>
    <property type="match status" value="1"/>
</dbReference>
<dbReference type="GO" id="GO:0031640">
    <property type="term" value="P:killing of cells of another organism"/>
    <property type="evidence" value="ECO:0007669"/>
    <property type="project" value="UniProtKB-KW"/>
</dbReference>
<evidence type="ECO:0000256" key="2">
    <source>
        <dbReference type="ARBA" id="ARBA00004613"/>
    </source>
</evidence>
<feature type="disulfide bond" evidence="19">
    <location>
        <begin position="70"/>
        <end position="112"/>
    </location>
</feature>
<keyword evidence="5" id="KW-0081">Bacteriolytic enzyme</keyword>
<evidence type="ECO:0000256" key="10">
    <source>
        <dbReference type="ARBA" id="ARBA00036775"/>
    </source>
</evidence>
<dbReference type="eggNOG" id="KOG4087">
    <property type="taxonomic scope" value="Eukaryota"/>
</dbReference>
<feature type="disulfide bond" evidence="19">
    <location>
        <begin position="98"/>
        <end position="110"/>
    </location>
</feature>
<dbReference type="PANTHER" id="PTHR11716:SF9">
    <property type="entry name" value="PHOSPHOLIPASE A2, MEMBRANE ASSOCIATED"/>
    <property type="match status" value="1"/>
</dbReference>
<proteinExistence type="inferred from homology"/>
<evidence type="ECO:0000256" key="6">
    <source>
        <dbReference type="ARBA" id="ARBA00022837"/>
    </source>
</evidence>
<feature type="disulfide bond" evidence="19">
    <location>
        <begin position="46"/>
        <end position="139"/>
    </location>
</feature>
<evidence type="ECO:0000313" key="23">
    <source>
        <dbReference type="Ensembl" id="ENSCPOP00000028852.1"/>
    </source>
</evidence>
<evidence type="ECO:0000256" key="14">
    <source>
        <dbReference type="ARBA" id="ARBA00048699"/>
    </source>
</evidence>
<comment type="catalytic activity">
    <reaction evidence="15">
        <text>1-hexadecanoyl-2-(9Z,12Z-octadecadienoyl)-sn-glycero-3-phosphoethanolamine + H2O = 1-hexadecanoyl-sn-glycero-3-phosphoethanolamine + (9Z,12Z)-octadecadienoate + H(+)</text>
        <dbReference type="Rhea" id="RHEA:40815"/>
        <dbReference type="ChEBI" id="CHEBI:15377"/>
        <dbReference type="ChEBI" id="CHEBI:15378"/>
        <dbReference type="ChEBI" id="CHEBI:30245"/>
        <dbReference type="ChEBI" id="CHEBI:73004"/>
        <dbReference type="ChEBI" id="CHEBI:73008"/>
    </reaction>
    <physiologicalReaction direction="left-to-right" evidence="15">
        <dbReference type="Rhea" id="RHEA:40816"/>
    </physiologicalReaction>
</comment>
<dbReference type="InterPro" id="IPR036444">
    <property type="entry name" value="PLipase_A2_dom_sf"/>
</dbReference>
<comment type="catalytic activity">
    <reaction evidence="11">
        <text>1,2-dihexadecanoyl-sn-glycero-3-phospho-(1'-sn-glycerol) + H2O = 1-hexadecanoyl-sn-glycero-3-phospho-(1'-sn-glycerol) + hexadecanoate + H(+)</text>
        <dbReference type="Rhea" id="RHEA:45472"/>
        <dbReference type="ChEBI" id="CHEBI:7896"/>
        <dbReference type="ChEBI" id="CHEBI:15377"/>
        <dbReference type="ChEBI" id="CHEBI:15378"/>
        <dbReference type="ChEBI" id="CHEBI:72829"/>
        <dbReference type="ChEBI" id="CHEBI:75158"/>
    </reaction>
    <physiologicalReaction direction="left-to-right" evidence="11">
        <dbReference type="Rhea" id="RHEA:45473"/>
    </physiologicalReaction>
</comment>
<dbReference type="GO" id="GO:0047498">
    <property type="term" value="F:calcium-dependent phospholipase A2 activity"/>
    <property type="evidence" value="ECO:0007669"/>
    <property type="project" value="TreeGrafter"/>
</dbReference>
<evidence type="ECO:0000256" key="20">
    <source>
        <dbReference type="RuleBase" id="RU003654"/>
    </source>
</evidence>
<gene>
    <name evidence="23" type="primary">LOC134472829</name>
</gene>
<evidence type="ECO:0000256" key="17">
    <source>
        <dbReference type="PIRSR" id="PIRSR601211-1"/>
    </source>
</evidence>
<evidence type="ECO:0000256" key="3">
    <source>
        <dbReference type="ARBA" id="ARBA00007056"/>
    </source>
</evidence>
<evidence type="ECO:0000256" key="9">
    <source>
        <dbReference type="ARBA" id="ARBA00036719"/>
    </source>
</evidence>
<keyword evidence="7 19" id="KW-1015">Disulfide bond</keyword>
<evidence type="ECO:0000256" key="13">
    <source>
        <dbReference type="ARBA" id="ARBA00048613"/>
    </source>
</evidence>
<feature type="disulfide bond" evidence="19">
    <location>
        <begin position="69"/>
        <end position="146"/>
    </location>
</feature>
<dbReference type="PRINTS" id="PR00389">
    <property type="entry name" value="PHPHLIPASEA2"/>
</dbReference>
<comment type="catalytic activity">
    <reaction evidence="14">
        <text>1-hexadecanoyl-2-(9Z-octadecenoyl)-sn-glycero-3-phosphocholine + H2O = 1-hexadecanoyl-sn-glycero-3-phosphocholine + (9Z)-octadecenoate + H(+)</text>
        <dbReference type="Rhea" id="RHEA:38779"/>
        <dbReference type="ChEBI" id="CHEBI:15377"/>
        <dbReference type="ChEBI" id="CHEBI:15378"/>
        <dbReference type="ChEBI" id="CHEBI:30823"/>
        <dbReference type="ChEBI" id="CHEBI:72998"/>
        <dbReference type="ChEBI" id="CHEBI:73001"/>
    </reaction>
    <physiologicalReaction direction="left-to-right" evidence="14">
        <dbReference type="Rhea" id="RHEA:38780"/>
    </physiologicalReaction>
</comment>
<dbReference type="SMART" id="SM00085">
    <property type="entry name" value="PA2c"/>
    <property type="match status" value="1"/>
</dbReference>
<feature type="disulfide bond" evidence="19">
    <location>
        <begin position="63"/>
        <end position="119"/>
    </location>
</feature>
<dbReference type="GeneTree" id="ENSGT00940000155096"/>
<evidence type="ECO:0000259" key="22">
    <source>
        <dbReference type="SMART" id="SM00085"/>
    </source>
</evidence>
<dbReference type="InterPro" id="IPR016090">
    <property type="entry name" value="PLA2-like_dom"/>
</dbReference>
<evidence type="ECO:0000256" key="19">
    <source>
        <dbReference type="PIRSR" id="PIRSR601211-3"/>
    </source>
</evidence>
<evidence type="ECO:0000256" key="15">
    <source>
        <dbReference type="ARBA" id="ARBA00049039"/>
    </source>
</evidence>
<comment type="catalytic activity">
    <reaction evidence="12">
        <text>1-hexadecanoyl-2-(5Z,8Z,11Z,14Z-eicosatetraenoyl)-sn-glycero-3-phosphoethanolamine + H2O = 1-hexadecanoyl-sn-glycero-3-phosphoethanolamine + (5Z,8Z,11Z,14Z)-eicosatetraenoate + H(+)</text>
        <dbReference type="Rhea" id="RHEA:40431"/>
        <dbReference type="ChEBI" id="CHEBI:15377"/>
        <dbReference type="ChEBI" id="CHEBI:15378"/>
        <dbReference type="ChEBI" id="CHEBI:32395"/>
        <dbReference type="ChEBI" id="CHEBI:73004"/>
        <dbReference type="ChEBI" id="CHEBI:73009"/>
    </reaction>
    <physiologicalReaction direction="left-to-right" evidence="12">
        <dbReference type="Rhea" id="RHEA:40432"/>
    </physiologicalReaction>
</comment>
<dbReference type="GO" id="GO:0005741">
    <property type="term" value="C:mitochondrial outer membrane"/>
    <property type="evidence" value="ECO:0007669"/>
    <property type="project" value="UniProtKB-SubCell"/>
</dbReference>
<keyword evidence="24" id="KW-1185">Reference proteome</keyword>
<comment type="cofactor">
    <cofactor evidence="18">
        <name>Ca(2+)</name>
        <dbReference type="ChEBI" id="CHEBI:29108"/>
    </cofactor>
    <text evidence="18">Binds 1 Ca(2+) ion per subunit.</text>
</comment>
<comment type="catalytic activity">
    <reaction evidence="21">
        <text>a 1,2-diacyl-sn-glycero-3-phosphocholine + H2O = a 1-acyl-sn-glycero-3-phosphocholine + a fatty acid + H(+)</text>
        <dbReference type="Rhea" id="RHEA:15801"/>
        <dbReference type="ChEBI" id="CHEBI:15377"/>
        <dbReference type="ChEBI" id="CHEBI:15378"/>
        <dbReference type="ChEBI" id="CHEBI:28868"/>
        <dbReference type="ChEBI" id="CHEBI:57643"/>
        <dbReference type="ChEBI" id="CHEBI:58168"/>
        <dbReference type="EC" id="3.1.1.4"/>
    </reaction>
</comment>
<feature type="active site" evidence="17">
    <location>
        <position position="113"/>
    </location>
</feature>
<dbReference type="EMBL" id="AAKN02028746">
    <property type="status" value="NOT_ANNOTATED_CDS"/>
    <property type="molecule type" value="Genomic_DNA"/>
</dbReference>
<evidence type="ECO:0000256" key="8">
    <source>
        <dbReference type="ARBA" id="ARBA00023408"/>
    </source>
</evidence>
<keyword evidence="21" id="KW-0378">Hydrolase</keyword>
<comment type="catalytic activity">
    <reaction evidence="9">
        <text>1-hexadecanoyl-2-(4Z,7Z,10Z,13Z,16Z,19Z-docosahexaenoyl)-sn-glycero-3-phosphocholine + H2O = (4Z,7Z,10Z,13Z,16Z,19Z)-docosahexaenoate + 1-hexadecanoyl-sn-glycero-3-phosphocholine + H(+)</text>
        <dbReference type="Rhea" id="RHEA:41231"/>
        <dbReference type="ChEBI" id="CHEBI:15377"/>
        <dbReference type="ChEBI" id="CHEBI:15378"/>
        <dbReference type="ChEBI" id="CHEBI:72998"/>
        <dbReference type="ChEBI" id="CHEBI:74963"/>
        <dbReference type="ChEBI" id="CHEBI:77016"/>
    </reaction>
    <physiologicalReaction direction="left-to-right" evidence="9">
        <dbReference type="Rhea" id="RHEA:41232"/>
    </physiologicalReaction>
</comment>
<dbReference type="CDD" id="cd00125">
    <property type="entry name" value="PLA2c"/>
    <property type="match status" value="1"/>
</dbReference>
<comment type="similarity">
    <text evidence="3 20">Belongs to the phospholipase A2 family.</text>
</comment>
<evidence type="ECO:0000256" key="1">
    <source>
        <dbReference type="ARBA" id="ARBA00004450"/>
    </source>
</evidence>
<keyword evidence="6 18" id="KW-0106">Calcium</keyword>
<dbReference type="GO" id="GO:0005509">
    <property type="term" value="F:calcium ion binding"/>
    <property type="evidence" value="ECO:0007669"/>
    <property type="project" value="InterPro"/>
</dbReference>
<dbReference type="AlphaFoldDB" id="A0A286XU77"/>
<sequence length="146" mass="15745">MKALLLLALVIVSGLLQVYGDLLQFSKMIKSKTGKNAVPSYTSYGCFCGIGGKGTPKDATDWCCATHGCCYKHLERLGCSNLKTLKYDVTISGSSITCKVIQDSCKKLLCECDKAAASCFAKNLDSYNPSYQFYSNLLCTGNSPSC</sequence>